<protein>
    <submittedName>
        <fullName evidence="1">Uncharacterized protein</fullName>
    </submittedName>
</protein>
<name>A0A0L8HGH4_OCTBM</name>
<dbReference type="AlphaFoldDB" id="A0A0L8HGH4"/>
<dbReference type="EMBL" id="KQ418303">
    <property type="protein sequence ID" value="KOF87880.1"/>
    <property type="molecule type" value="Genomic_DNA"/>
</dbReference>
<proteinExistence type="predicted"/>
<reference evidence="1" key="1">
    <citation type="submission" date="2015-07" db="EMBL/GenBank/DDBJ databases">
        <title>MeaNS - Measles Nucleotide Surveillance Program.</title>
        <authorList>
            <person name="Tran T."/>
            <person name="Druce J."/>
        </authorList>
    </citation>
    <scope>NUCLEOTIDE SEQUENCE</scope>
    <source>
        <strain evidence="1">UCB-OBI-ISO-001</strain>
        <tissue evidence="1">Gonad</tissue>
    </source>
</reference>
<accession>A0A0L8HGH4</accession>
<gene>
    <name evidence="1" type="ORF">OCBIM_22015934mg</name>
</gene>
<organism evidence="1">
    <name type="scientific">Octopus bimaculoides</name>
    <name type="common">California two-spotted octopus</name>
    <dbReference type="NCBI Taxonomy" id="37653"/>
    <lineage>
        <taxon>Eukaryota</taxon>
        <taxon>Metazoa</taxon>
        <taxon>Spiralia</taxon>
        <taxon>Lophotrochozoa</taxon>
        <taxon>Mollusca</taxon>
        <taxon>Cephalopoda</taxon>
        <taxon>Coleoidea</taxon>
        <taxon>Octopodiformes</taxon>
        <taxon>Octopoda</taxon>
        <taxon>Incirrata</taxon>
        <taxon>Octopodidae</taxon>
        <taxon>Octopus</taxon>
    </lineage>
</organism>
<sequence length="79" mass="9309">MAFAQYDLRYLVQDHALMQDNKDCSLHPQYSHAFEQCTHLLVEYLPMFSLLSCLKKNISFLYLGLNFELFGFKTNPRSL</sequence>
<evidence type="ECO:0000313" key="1">
    <source>
        <dbReference type="EMBL" id="KOF87880.1"/>
    </source>
</evidence>